<dbReference type="GO" id="GO:0016757">
    <property type="term" value="F:glycosyltransferase activity"/>
    <property type="evidence" value="ECO:0007669"/>
    <property type="project" value="UniProtKB-KW"/>
</dbReference>
<accession>A0ABT7DW60</accession>
<keyword evidence="4" id="KW-1185">Reference proteome</keyword>
<evidence type="ECO:0000256" key="2">
    <source>
        <dbReference type="ARBA" id="ARBA00022679"/>
    </source>
</evidence>
<gene>
    <name evidence="3" type="ORF">PZA18_02375</name>
</gene>
<dbReference type="PANTHER" id="PTHR12526:SF510">
    <property type="entry name" value="D-INOSITOL 3-PHOSPHATE GLYCOSYLTRANSFERASE"/>
    <property type="match status" value="1"/>
</dbReference>
<keyword evidence="2 3" id="KW-0808">Transferase</keyword>
<evidence type="ECO:0000313" key="3">
    <source>
        <dbReference type="EMBL" id="MDK2122892.1"/>
    </source>
</evidence>
<dbReference type="EMBL" id="JARRAF010000002">
    <property type="protein sequence ID" value="MDK2122892.1"/>
    <property type="molecule type" value="Genomic_DNA"/>
</dbReference>
<dbReference type="RefSeq" id="WP_284099179.1">
    <property type="nucleotide sequence ID" value="NZ_JARRAF010000002.1"/>
</dbReference>
<dbReference type="Gene3D" id="3.40.50.2000">
    <property type="entry name" value="Glycogen Phosphorylase B"/>
    <property type="match status" value="2"/>
</dbReference>
<dbReference type="PANTHER" id="PTHR12526">
    <property type="entry name" value="GLYCOSYLTRANSFERASE"/>
    <property type="match status" value="1"/>
</dbReference>
<sequence>MSKRLRVLALTRYARLGASSRLRFLQYFPALAAQGIDCQESALFSNAYLQALYGGGSRLRSTLSGYRQRLARQTDFAGYDLLWVEKELLPWLPYTIERRLLGQDVPYLLDYDDAWFHRYDSHPLAPVRQLLGDKLAKLMAGSACVIAGNAYLADYAQRAGARRVAQLPTVIDLDHYPTPAAKPATHKLVIGWIGSPSTVHFIHQLAPALAEISRNQPMQLRLIGVSNQTMPGVEVVCRPWSEASEAAEIAEFDLGVMPLPDEPWERGKCGYKLIQYMACGKPVIASPVGVNCEIVQEGVNGMLAGSHTDWCAALATLATDVGLRQQLGAAGRQRVETHYSLQIAAPQLAAILRESATGAGR</sequence>
<dbReference type="Pfam" id="PF13692">
    <property type="entry name" value="Glyco_trans_1_4"/>
    <property type="match status" value="1"/>
</dbReference>
<proteinExistence type="predicted"/>
<protein>
    <submittedName>
        <fullName evidence="3">Glycosyltransferase family 4 protein</fullName>
        <ecNumber evidence="3">2.4.-.-</ecNumber>
    </submittedName>
</protein>
<evidence type="ECO:0000313" key="4">
    <source>
        <dbReference type="Proteomes" id="UP001172778"/>
    </source>
</evidence>
<dbReference type="Proteomes" id="UP001172778">
    <property type="component" value="Unassembled WGS sequence"/>
</dbReference>
<keyword evidence="1 3" id="KW-0328">Glycosyltransferase</keyword>
<organism evidence="3 4">
    <name type="scientific">Parachitinimonas caeni</name>
    <dbReference type="NCBI Taxonomy" id="3031301"/>
    <lineage>
        <taxon>Bacteria</taxon>
        <taxon>Pseudomonadati</taxon>
        <taxon>Pseudomonadota</taxon>
        <taxon>Betaproteobacteria</taxon>
        <taxon>Neisseriales</taxon>
        <taxon>Chitinibacteraceae</taxon>
        <taxon>Parachitinimonas</taxon>
    </lineage>
</organism>
<dbReference type="SUPFAM" id="SSF53756">
    <property type="entry name" value="UDP-Glycosyltransferase/glycogen phosphorylase"/>
    <property type="match status" value="1"/>
</dbReference>
<name>A0ABT7DW60_9NEIS</name>
<reference evidence="3" key="1">
    <citation type="submission" date="2023-03" db="EMBL/GenBank/DDBJ databases">
        <title>Chitinimonas shenzhenensis gen. nov., sp. nov., a novel member of family Burkholderiaceae isolated from activated sludge collected in Shen Zhen, China.</title>
        <authorList>
            <person name="Wang X."/>
        </authorList>
    </citation>
    <scope>NUCLEOTIDE SEQUENCE</scope>
    <source>
        <strain evidence="3">DQS-5</strain>
    </source>
</reference>
<dbReference type="CDD" id="cd03801">
    <property type="entry name" value="GT4_PimA-like"/>
    <property type="match status" value="1"/>
</dbReference>
<comment type="caution">
    <text evidence="3">The sequence shown here is derived from an EMBL/GenBank/DDBJ whole genome shotgun (WGS) entry which is preliminary data.</text>
</comment>
<dbReference type="EC" id="2.4.-.-" evidence="3"/>
<evidence type="ECO:0000256" key="1">
    <source>
        <dbReference type="ARBA" id="ARBA00022676"/>
    </source>
</evidence>